<dbReference type="Gene3D" id="3.60.21.10">
    <property type="match status" value="1"/>
</dbReference>
<gene>
    <name evidence="2" type="ORF">S06H3_20440</name>
</gene>
<proteinExistence type="predicted"/>
<evidence type="ECO:0000313" key="2">
    <source>
        <dbReference type="EMBL" id="GAI14131.1"/>
    </source>
</evidence>
<sequence>MNLNHKNIVILHKEELIDALAESQKYEVIIYGHTHRTDLRKIGKTIIINPGECGGWLSGKSTIALLNLENLEAKIINLADSG</sequence>
<protein>
    <recommendedName>
        <fullName evidence="1">Calcineurin-like phosphoesterase domain-containing protein</fullName>
    </recommendedName>
</protein>
<dbReference type="PANTHER" id="PTHR43165">
    <property type="entry name" value="METALLOPHOSPHOESTERASE"/>
    <property type="match status" value="1"/>
</dbReference>
<accession>X1M7T0</accession>
<comment type="caution">
    <text evidence="2">The sequence shown here is derived from an EMBL/GenBank/DDBJ whole genome shotgun (WGS) entry which is preliminary data.</text>
</comment>
<dbReference type="SUPFAM" id="SSF56300">
    <property type="entry name" value="Metallo-dependent phosphatases"/>
    <property type="match status" value="1"/>
</dbReference>
<dbReference type="AlphaFoldDB" id="X1M7T0"/>
<dbReference type="InterPro" id="IPR024654">
    <property type="entry name" value="Calcineurin-like_PHP_lpxH"/>
</dbReference>
<dbReference type="EMBL" id="BARV01010585">
    <property type="protein sequence ID" value="GAI14131.1"/>
    <property type="molecule type" value="Genomic_DNA"/>
</dbReference>
<dbReference type="InterPro" id="IPR029052">
    <property type="entry name" value="Metallo-depent_PP-like"/>
</dbReference>
<name>X1M7T0_9ZZZZ</name>
<dbReference type="InterPro" id="IPR053193">
    <property type="entry name" value="MetalloPDE_YfcE-like"/>
</dbReference>
<organism evidence="2">
    <name type="scientific">marine sediment metagenome</name>
    <dbReference type="NCBI Taxonomy" id="412755"/>
    <lineage>
        <taxon>unclassified sequences</taxon>
        <taxon>metagenomes</taxon>
        <taxon>ecological metagenomes</taxon>
    </lineage>
</organism>
<evidence type="ECO:0000259" key="1">
    <source>
        <dbReference type="Pfam" id="PF12850"/>
    </source>
</evidence>
<feature type="domain" description="Calcineurin-like phosphoesterase" evidence="1">
    <location>
        <begin position="2"/>
        <end position="70"/>
    </location>
</feature>
<dbReference type="PANTHER" id="PTHR43165:SF1">
    <property type="entry name" value="PHOSPHODIESTERASE MJ0936"/>
    <property type="match status" value="1"/>
</dbReference>
<reference evidence="2" key="1">
    <citation type="journal article" date="2014" name="Front. Microbiol.">
        <title>High frequency of phylogenetically diverse reductive dehalogenase-homologous genes in deep subseafloor sedimentary metagenomes.</title>
        <authorList>
            <person name="Kawai M."/>
            <person name="Futagami T."/>
            <person name="Toyoda A."/>
            <person name="Takaki Y."/>
            <person name="Nishi S."/>
            <person name="Hori S."/>
            <person name="Arai W."/>
            <person name="Tsubouchi T."/>
            <person name="Morono Y."/>
            <person name="Uchiyama I."/>
            <person name="Ito T."/>
            <person name="Fujiyama A."/>
            <person name="Inagaki F."/>
            <person name="Takami H."/>
        </authorList>
    </citation>
    <scope>NUCLEOTIDE SEQUENCE</scope>
    <source>
        <strain evidence="2">Expedition CK06-06</strain>
    </source>
</reference>
<dbReference type="Pfam" id="PF12850">
    <property type="entry name" value="Metallophos_2"/>
    <property type="match status" value="1"/>
</dbReference>